<comment type="caution">
    <text evidence="1">The sequence shown here is derived from an EMBL/GenBank/DDBJ whole genome shotgun (WGS) entry which is preliminary data.</text>
</comment>
<feature type="non-terminal residue" evidence="1">
    <location>
        <position position="1"/>
    </location>
</feature>
<sequence length="75" mass="8671">TKISVEDDSNPLFTSNASLTFNWGGVTAKVQTLVVTLKSRSHHEKVVDRLEFYKSYLTQGRFRKEDIYKAAPFRF</sequence>
<evidence type="ECO:0000313" key="2">
    <source>
        <dbReference type="Proteomes" id="UP000323930"/>
    </source>
</evidence>
<gene>
    <name evidence="1" type="ORF">FUA24_08240</name>
</gene>
<dbReference type="Proteomes" id="UP000323930">
    <property type="component" value="Unassembled WGS sequence"/>
</dbReference>
<keyword evidence="2" id="KW-1185">Reference proteome</keyword>
<dbReference type="RefSeq" id="WP_148541262.1">
    <property type="nucleotide sequence ID" value="NZ_VSDQ01000555.1"/>
</dbReference>
<accession>A0A5D0I6Y7</accession>
<dbReference type="OrthoDB" id="9794577at2"/>
<proteinExistence type="predicted"/>
<protein>
    <submittedName>
        <fullName evidence="1">Uncharacterized protein</fullName>
    </submittedName>
</protein>
<evidence type="ECO:0000313" key="1">
    <source>
        <dbReference type="EMBL" id="TYA79138.1"/>
    </source>
</evidence>
<feature type="non-terminal residue" evidence="1">
    <location>
        <position position="75"/>
    </location>
</feature>
<dbReference type="EMBL" id="VSDQ01000555">
    <property type="protein sequence ID" value="TYA79138.1"/>
    <property type="molecule type" value="Genomic_DNA"/>
</dbReference>
<reference evidence="1 2" key="1">
    <citation type="submission" date="2019-08" db="EMBL/GenBank/DDBJ databases">
        <title>Seonamhaeicola sediminis sp. nov., isolated from marine sediment.</title>
        <authorList>
            <person name="Cao W.R."/>
        </authorList>
    </citation>
    <scope>NUCLEOTIDE SEQUENCE [LARGE SCALE GENOMIC DNA]</scope>
    <source>
        <strain evidence="1 2">B011</strain>
    </source>
</reference>
<name>A0A5D0I6Y7_9FLAO</name>
<organism evidence="1 2">
    <name type="scientific">Seonamhaeicola marinus</name>
    <dbReference type="NCBI Taxonomy" id="1912246"/>
    <lineage>
        <taxon>Bacteria</taxon>
        <taxon>Pseudomonadati</taxon>
        <taxon>Bacteroidota</taxon>
        <taxon>Flavobacteriia</taxon>
        <taxon>Flavobacteriales</taxon>
        <taxon>Flavobacteriaceae</taxon>
    </lineage>
</organism>
<dbReference type="AlphaFoldDB" id="A0A5D0I6Y7"/>